<dbReference type="GO" id="GO:0005085">
    <property type="term" value="F:guanyl-nucleotide exchange factor activity"/>
    <property type="evidence" value="ECO:0007669"/>
    <property type="project" value="InterPro"/>
</dbReference>
<gene>
    <name evidence="1" type="ORF">H696_06211</name>
</gene>
<dbReference type="GeneID" id="20530936"/>
<keyword evidence="2" id="KW-1185">Reference proteome</keyword>
<dbReference type="Gene3D" id="3.30.450.30">
    <property type="entry name" value="Dynein light chain 2a, cytoplasmic"/>
    <property type="match status" value="1"/>
</dbReference>
<protein>
    <recommendedName>
        <fullName evidence="3">Roadblock/LAMTOR2 domain-containing protein</fullName>
    </recommendedName>
</protein>
<sequence>MLRIKAFPPLLAQANSDSVISTMLITTDGAVISYSSVRAKTAGTAAGAGSSVPPGAAPGVTAGDITDAEAAGAMIRAEIAQAPANGPGTVPLDEADSHFDSAGPLSRQSRDIAVAAAAAWAQHTRAAHAAFNITSAPSIPGALVPQHAGAAGEEQLSTLVIMWENAAFAVARAARFLVVLHSQPVSASVALGPLRTKATALGELLSTSLRDIHLPH</sequence>
<evidence type="ECO:0008006" key="3">
    <source>
        <dbReference type="Google" id="ProtNLM"/>
    </source>
</evidence>
<dbReference type="EMBL" id="KB932231">
    <property type="protein sequence ID" value="KCV67359.1"/>
    <property type="molecule type" value="Genomic_DNA"/>
</dbReference>
<accession>A0A058YZF2</accession>
<organism evidence="1">
    <name type="scientific">Fonticula alba</name>
    <name type="common">Slime mold</name>
    <dbReference type="NCBI Taxonomy" id="691883"/>
    <lineage>
        <taxon>Eukaryota</taxon>
        <taxon>Rotosphaerida</taxon>
        <taxon>Fonticulaceae</taxon>
        <taxon>Fonticula</taxon>
    </lineage>
</organism>
<reference evidence="1" key="1">
    <citation type="submission" date="2013-04" db="EMBL/GenBank/DDBJ databases">
        <title>The Genome Sequence of Fonticula alba ATCC 38817.</title>
        <authorList>
            <consortium name="The Broad Institute Genomics Platform"/>
            <person name="Russ C."/>
            <person name="Cuomo C."/>
            <person name="Burger G."/>
            <person name="Gray M.W."/>
            <person name="Holland P.W.H."/>
            <person name="King N."/>
            <person name="Lang F.B.F."/>
            <person name="Roger A.J."/>
            <person name="Ruiz-Trillo I."/>
            <person name="Brown M."/>
            <person name="Walker B."/>
            <person name="Young S."/>
            <person name="Zeng Q."/>
            <person name="Gargeya S."/>
            <person name="Fitzgerald M."/>
            <person name="Haas B."/>
            <person name="Abouelleil A."/>
            <person name="Allen A.W."/>
            <person name="Alvarado L."/>
            <person name="Arachchi H.M."/>
            <person name="Berlin A.M."/>
            <person name="Chapman S.B."/>
            <person name="Gainer-Dewar J."/>
            <person name="Goldberg J."/>
            <person name="Griggs A."/>
            <person name="Gujja S."/>
            <person name="Hansen M."/>
            <person name="Howarth C."/>
            <person name="Imamovic A."/>
            <person name="Ireland A."/>
            <person name="Larimer J."/>
            <person name="McCowan C."/>
            <person name="Murphy C."/>
            <person name="Pearson M."/>
            <person name="Poon T.W."/>
            <person name="Priest M."/>
            <person name="Roberts A."/>
            <person name="Saif S."/>
            <person name="Shea T."/>
            <person name="Sisk P."/>
            <person name="Sykes S."/>
            <person name="Wortman J."/>
            <person name="Nusbaum C."/>
            <person name="Birren B."/>
        </authorList>
    </citation>
    <scope>NUCLEOTIDE SEQUENCE [LARGE SCALE GENOMIC DNA]</scope>
    <source>
        <strain evidence="1">ATCC 38817</strain>
    </source>
</reference>
<evidence type="ECO:0000313" key="1">
    <source>
        <dbReference type="EMBL" id="KCV67359.1"/>
    </source>
</evidence>
<dbReference type="GO" id="GO:0032008">
    <property type="term" value="P:positive regulation of TOR signaling"/>
    <property type="evidence" value="ECO:0007669"/>
    <property type="project" value="InterPro"/>
</dbReference>
<dbReference type="PANTHER" id="PTHR13323">
    <property type="entry name" value="LATE ENDOSOMAL/LYSOSOMAL MP1 INTERACTING PROTEIN"/>
    <property type="match status" value="1"/>
</dbReference>
<dbReference type="InterPro" id="IPR037587">
    <property type="entry name" value="LAMTOR2-like"/>
</dbReference>
<evidence type="ECO:0000313" key="2">
    <source>
        <dbReference type="Proteomes" id="UP000030693"/>
    </source>
</evidence>
<proteinExistence type="predicted"/>
<dbReference type="AlphaFoldDB" id="A0A058YZF2"/>
<name>A0A058YZF2_FONAL</name>
<dbReference type="GO" id="GO:0060090">
    <property type="term" value="F:molecular adaptor activity"/>
    <property type="evidence" value="ECO:0007669"/>
    <property type="project" value="InterPro"/>
</dbReference>
<dbReference type="RefSeq" id="XP_009498232.1">
    <property type="nucleotide sequence ID" value="XM_009499957.1"/>
</dbReference>
<dbReference type="Proteomes" id="UP000030693">
    <property type="component" value="Unassembled WGS sequence"/>
</dbReference>